<accession>A0ABR3EPM5</accession>
<proteinExistence type="predicted"/>
<evidence type="ECO:0000256" key="1">
    <source>
        <dbReference type="SAM" id="MobiDB-lite"/>
    </source>
</evidence>
<protein>
    <submittedName>
        <fullName evidence="2">Uncharacterized protein</fullName>
    </submittedName>
</protein>
<dbReference type="EMBL" id="JBAHYK010002562">
    <property type="protein sequence ID" value="KAL0564828.1"/>
    <property type="molecule type" value="Genomic_DNA"/>
</dbReference>
<feature type="compositionally biased region" description="Pro residues" evidence="1">
    <location>
        <begin position="15"/>
        <end position="31"/>
    </location>
</feature>
<gene>
    <name evidence="2" type="ORF">V5O48_017209</name>
</gene>
<reference evidence="2 3" key="1">
    <citation type="submission" date="2024-02" db="EMBL/GenBank/DDBJ databases">
        <title>A draft genome for the cacao thread blight pathogen Marasmius crinis-equi.</title>
        <authorList>
            <person name="Cohen S.P."/>
            <person name="Baruah I.K."/>
            <person name="Amoako-Attah I."/>
            <person name="Bukari Y."/>
            <person name="Meinhardt L.W."/>
            <person name="Bailey B.A."/>
        </authorList>
    </citation>
    <scope>NUCLEOTIDE SEQUENCE [LARGE SCALE GENOMIC DNA]</scope>
    <source>
        <strain evidence="2 3">GH-76</strain>
    </source>
</reference>
<comment type="caution">
    <text evidence="2">The sequence shown here is derived from an EMBL/GenBank/DDBJ whole genome shotgun (WGS) entry which is preliminary data.</text>
</comment>
<feature type="region of interest" description="Disordered" evidence="1">
    <location>
        <begin position="1"/>
        <end position="41"/>
    </location>
</feature>
<sequence length="109" mass="12461">TSIRRARDTNTQLSTPPPSPSKTRPRPPPSPEQQMRQLRKQVKHLDHALKKANGVLEDKDARIAGLGKLTERYGEEIVIRRQMDPLFKDTEEVGTSTRSQLERHIAKQD</sequence>
<evidence type="ECO:0000313" key="2">
    <source>
        <dbReference type="EMBL" id="KAL0564828.1"/>
    </source>
</evidence>
<organism evidence="2 3">
    <name type="scientific">Marasmius crinis-equi</name>
    <dbReference type="NCBI Taxonomy" id="585013"/>
    <lineage>
        <taxon>Eukaryota</taxon>
        <taxon>Fungi</taxon>
        <taxon>Dikarya</taxon>
        <taxon>Basidiomycota</taxon>
        <taxon>Agaricomycotina</taxon>
        <taxon>Agaricomycetes</taxon>
        <taxon>Agaricomycetidae</taxon>
        <taxon>Agaricales</taxon>
        <taxon>Marasmiineae</taxon>
        <taxon>Marasmiaceae</taxon>
        <taxon>Marasmius</taxon>
    </lineage>
</organism>
<name>A0ABR3EPM5_9AGAR</name>
<evidence type="ECO:0000313" key="3">
    <source>
        <dbReference type="Proteomes" id="UP001465976"/>
    </source>
</evidence>
<feature type="non-terminal residue" evidence="2">
    <location>
        <position position="1"/>
    </location>
</feature>
<keyword evidence="3" id="KW-1185">Reference proteome</keyword>
<dbReference type="Proteomes" id="UP001465976">
    <property type="component" value="Unassembled WGS sequence"/>
</dbReference>